<name>A0A8J5IYH6_9STRA</name>
<evidence type="ECO:0000259" key="2">
    <source>
        <dbReference type="Pfam" id="PF03959"/>
    </source>
</evidence>
<dbReference type="GO" id="GO:0005737">
    <property type="term" value="C:cytoplasm"/>
    <property type="evidence" value="ECO:0007669"/>
    <property type="project" value="TreeGrafter"/>
</dbReference>
<dbReference type="AlphaFoldDB" id="A0A8J5IYH6"/>
<dbReference type="Proteomes" id="UP000709295">
    <property type="component" value="Unassembled WGS sequence"/>
</dbReference>
<evidence type="ECO:0000256" key="1">
    <source>
        <dbReference type="ARBA" id="ARBA00022801"/>
    </source>
</evidence>
<keyword evidence="1" id="KW-0378">Hydrolase</keyword>
<feature type="domain" description="Serine hydrolase" evidence="2">
    <location>
        <begin position="240"/>
        <end position="479"/>
    </location>
</feature>
<dbReference type="PANTHER" id="PTHR48070">
    <property type="entry name" value="ESTERASE OVCA2"/>
    <property type="match status" value="1"/>
</dbReference>
<sequence>MESQTRGLRDALGPNTEFVFLNGPFEARGPTDEIIERIFGETAPFYEWWSARYLEKEEREDIEAEEGVPRGTTKRWCLEFEDIDQAIEYMDEKLNELGEFDLAVGFSQGAIMLTILSMWYLKKTNKRWWKLLLCVCGVYPRGINVRELFETHEGQQILVPFPSIHVVGQKDSLYEESLVLKDMFTEHPKGSPLPRLLLEHDGGHKFPTPKRHKEFYADLASTIWQFFNDTPLNPPPFASSKKIRVLCLHGFRTNKQVMMDQTRGLRAALGDSAEFVMLNGTYEARGTSDPMIESAYKSSAPFYEWFENQLADGSPLLYNDAESSAKARLQSGADQGEDHAWSLSYKGIEQSMVRIDEELRRHGPFDVVIGFSQGAALLTILTMWYLRHGNVSWWKLVICVGGVDVSGVNVKSLFLDKSGNRVLVALPSIHLIGKTDPLYHESHRLALSWGDKAEPNAFKKRVYVHDGGHKFPSASQNREFYAELGRAIKQHCKKGIETNASRL</sequence>
<dbReference type="Pfam" id="PF03959">
    <property type="entry name" value="FSH1"/>
    <property type="match status" value="2"/>
</dbReference>
<gene>
    <name evidence="3" type="ORF">JG688_00001619</name>
</gene>
<dbReference type="PANTHER" id="PTHR48070:SF6">
    <property type="entry name" value="ESTERASE OVCA2"/>
    <property type="match status" value="1"/>
</dbReference>
<dbReference type="GO" id="GO:0005634">
    <property type="term" value="C:nucleus"/>
    <property type="evidence" value="ECO:0007669"/>
    <property type="project" value="TreeGrafter"/>
</dbReference>
<comment type="caution">
    <text evidence="3">The sequence shown here is derived from an EMBL/GenBank/DDBJ whole genome shotgun (WGS) entry which is preliminary data.</text>
</comment>
<dbReference type="GO" id="GO:0016787">
    <property type="term" value="F:hydrolase activity"/>
    <property type="evidence" value="ECO:0007669"/>
    <property type="project" value="UniProtKB-KW"/>
</dbReference>
<proteinExistence type="predicted"/>
<evidence type="ECO:0000313" key="4">
    <source>
        <dbReference type="Proteomes" id="UP000709295"/>
    </source>
</evidence>
<dbReference type="InterPro" id="IPR005645">
    <property type="entry name" value="FSH-like_dom"/>
</dbReference>
<feature type="domain" description="Serine hydrolase" evidence="2">
    <location>
        <begin position="2"/>
        <end position="214"/>
    </location>
</feature>
<dbReference type="EMBL" id="JAENGY010000038">
    <property type="protein sequence ID" value="KAG6976213.1"/>
    <property type="molecule type" value="Genomic_DNA"/>
</dbReference>
<dbReference type="InterPro" id="IPR050593">
    <property type="entry name" value="LovG"/>
</dbReference>
<reference evidence="3" key="1">
    <citation type="submission" date="2021-01" db="EMBL/GenBank/DDBJ databases">
        <title>Phytophthora aleatoria, a newly-described species from Pinus radiata is distinct from Phytophthora cactorum isolates based on comparative genomics.</title>
        <authorList>
            <person name="Mcdougal R."/>
            <person name="Panda P."/>
            <person name="Williams N."/>
            <person name="Studholme D.J."/>
        </authorList>
    </citation>
    <scope>NUCLEOTIDE SEQUENCE</scope>
    <source>
        <strain evidence="3">NZFS 4037</strain>
    </source>
</reference>
<keyword evidence="4" id="KW-1185">Reference proteome</keyword>
<dbReference type="FunFam" id="3.40.50.1820:FF:000547">
    <property type="entry name" value="Uncharacterized protein"/>
    <property type="match status" value="2"/>
</dbReference>
<accession>A0A8J5IYH6</accession>
<organism evidence="3 4">
    <name type="scientific">Phytophthora aleatoria</name>
    <dbReference type="NCBI Taxonomy" id="2496075"/>
    <lineage>
        <taxon>Eukaryota</taxon>
        <taxon>Sar</taxon>
        <taxon>Stramenopiles</taxon>
        <taxon>Oomycota</taxon>
        <taxon>Peronosporomycetes</taxon>
        <taxon>Peronosporales</taxon>
        <taxon>Peronosporaceae</taxon>
        <taxon>Phytophthora</taxon>
    </lineage>
</organism>
<evidence type="ECO:0000313" key="3">
    <source>
        <dbReference type="EMBL" id="KAG6976213.1"/>
    </source>
</evidence>
<protein>
    <recommendedName>
        <fullName evidence="2">Serine hydrolase domain-containing protein</fullName>
    </recommendedName>
</protein>